<feature type="domain" description="Aminotransferase class V" evidence="2">
    <location>
        <begin position="62"/>
        <end position="411"/>
    </location>
</feature>
<dbReference type="InterPro" id="IPR015421">
    <property type="entry name" value="PyrdxlP-dep_Trfase_major"/>
</dbReference>
<dbReference type="OrthoDB" id="9804366at2"/>
<accession>A0A068NX52</accession>
<keyword evidence="1" id="KW-0663">Pyridoxal phosphate</keyword>
<evidence type="ECO:0000313" key="3">
    <source>
        <dbReference type="EMBL" id="AIE87365.1"/>
    </source>
</evidence>
<dbReference type="InterPro" id="IPR000192">
    <property type="entry name" value="Aminotrans_V_dom"/>
</dbReference>
<dbReference type="Pfam" id="PF00266">
    <property type="entry name" value="Aminotran_5"/>
    <property type="match status" value="1"/>
</dbReference>
<dbReference type="eggNOG" id="COG0520">
    <property type="taxonomic scope" value="Bacteria"/>
</dbReference>
<dbReference type="SUPFAM" id="SSF53383">
    <property type="entry name" value="PLP-dependent transferases"/>
    <property type="match status" value="1"/>
</dbReference>
<proteinExistence type="predicted"/>
<dbReference type="Proteomes" id="UP000027982">
    <property type="component" value="Chromosome"/>
</dbReference>
<keyword evidence="4" id="KW-1185">Reference proteome</keyword>
<evidence type="ECO:0000256" key="1">
    <source>
        <dbReference type="ARBA" id="ARBA00022898"/>
    </source>
</evidence>
<dbReference type="HOGENOM" id="CLU_003433_3_3_0"/>
<sequence length="424" mass="47760">MLSRRHFVSAAVALAAFRNDTLDRVERLMLTTDADPEVAAQDEEFWGGIQQAFSLDRNVVNFNNGGCSPSPRVVQDVLRRQIEFSNQAPSQVMWQQLEPEVESVRRRLARTFGCDAEEIAITRNASESLENVLFGLDLPRGAEVLTTTSDYPRNITTLQQRERRDGIRMVQVVPPTVPKDPRELVDIFERGITKETKLILVSQVSFLNGQIFPVRQVCELGNRHGIPVLVDGAHAFAQFPFMRDDLACDFYGTSLHKWLMAPLGTGFLHIRKSRIPEVWSLMASSEAQKGDIRKFEEIGTHPAANHNAIGEALTFHEMIGVERKAARFRYLRHRWTDKIVDLPKVKFSTNLDPRHSCALTLVSIDDIKPGDLQAWLLAKHSIYTTTIGTDHMSGIRVTPNVYSTVDEIDRFAEAMRIAATKGIG</sequence>
<dbReference type="RefSeq" id="WP_025228733.1">
    <property type="nucleotide sequence ID" value="NZ_CP007139.1"/>
</dbReference>
<dbReference type="Gene3D" id="3.90.1150.10">
    <property type="entry name" value="Aspartate Aminotransferase, domain 1"/>
    <property type="match status" value="1"/>
</dbReference>
<organism evidence="3 4">
    <name type="scientific">Fimbriimonas ginsengisoli Gsoil 348</name>
    <dbReference type="NCBI Taxonomy" id="661478"/>
    <lineage>
        <taxon>Bacteria</taxon>
        <taxon>Bacillati</taxon>
        <taxon>Armatimonadota</taxon>
        <taxon>Fimbriimonadia</taxon>
        <taxon>Fimbriimonadales</taxon>
        <taxon>Fimbriimonadaceae</taxon>
        <taxon>Fimbriimonas</taxon>
    </lineage>
</organism>
<evidence type="ECO:0000313" key="4">
    <source>
        <dbReference type="Proteomes" id="UP000027982"/>
    </source>
</evidence>
<dbReference type="EMBL" id="CP007139">
    <property type="protein sequence ID" value="AIE87365.1"/>
    <property type="molecule type" value="Genomic_DNA"/>
</dbReference>
<reference evidence="3 4" key="1">
    <citation type="journal article" date="2014" name="PLoS ONE">
        <title>The first complete genome sequence of the class fimbriimonadia in the phylum armatimonadetes.</title>
        <authorList>
            <person name="Hu Z.Y."/>
            <person name="Wang Y.Z."/>
            <person name="Im W.T."/>
            <person name="Wang S.Y."/>
            <person name="Zhao G.P."/>
            <person name="Zheng H.J."/>
            <person name="Quan Z.X."/>
        </authorList>
    </citation>
    <scope>NUCLEOTIDE SEQUENCE [LARGE SCALE GENOMIC DNA]</scope>
    <source>
        <strain evidence="3">Gsoil 348</strain>
    </source>
</reference>
<dbReference type="STRING" id="661478.OP10G_3997"/>
<dbReference type="AlphaFoldDB" id="A0A068NX52"/>
<protein>
    <submittedName>
        <fullName evidence="3">Isopenicillin N epimerase</fullName>
    </submittedName>
</protein>
<dbReference type="InterPro" id="IPR015424">
    <property type="entry name" value="PyrdxlP-dep_Trfase"/>
</dbReference>
<name>A0A068NX52_FIMGI</name>
<evidence type="ECO:0000259" key="2">
    <source>
        <dbReference type="Pfam" id="PF00266"/>
    </source>
</evidence>
<gene>
    <name evidence="3" type="ORF">OP10G_3997</name>
</gene>
<dbReference type="InterPro" id="IPR015422">
    <property type="entry name" value="PyrdxlP-dep_Trfase_small"/>
</dbReference>
<dbReference type="PANTHER" id="PTHR43092">
    <property type="entry name" value="L-CYSTEINE DESULFHYDRASE"/>
    <property type="match status" value="1"/>
</dbReference>
<dbReference type="Gene3D" id="3.40.640.10">
    <property type="entry name" value="Type I PLP-dependent aspartate aminotransferase-like (Major domain)"/>
    <property type="match status" value="1"/>
</dbReference>
<dbReference type="PANTHER" id="PTHR43092:SF6">
    <property type="entry name" value="BLR1280 PROTEIN"/>
    <property type="match status" value="1"/>
</dbReference>
<dbReference type="KEGG" id="fgi:OP10G_3997"/>